<evidence type="ECO:0000256" key="7">
    <source>
        <dbReference type="ARBA" id="ARBA00022833"/>
    </source>
</evidence>
<gene>
    <name evidence="16" type="ORF">M0R45_012621</name>
</gene>
<sequence length="958" mass="110869">MSSLVERLRTRSDRKPIYNIDESDDDADFGTGKPGRAQEKFEKIVRIDVKDNSCQACGESENLMECETCNYAYHAKCLLPPLRAPLPGSWRCPECVSPLTDIDKILDCEMRPTVADDSDASKLGSKQIFVKQYLVKWKGLSYLHCTWVPEKEFFKAFKTYPRLKQKVNNFNRQISSNNNTEDEFVAIRPEWTTVDRILACRGDDEKQYLVKWKELPYDECYWEVEPDISTFQPEIERFHKIQSRSHKQLSSKQKSSLKDALESKKKQKEFQQYEHSPDFLSGGTLHPYQLEGLNFLRFSWSKQTHVILADEMGLGKTIQSIAFLASLFEEKVYPHLVVAPLSTLRNWEREFATWAPQMNVVMYVGSSQARAVIREYEFYFPKNHKKIKKKKSGQIVGESKQDRIKFDVLLTSYEMINLDSTSLKPIKWECMIVDEGHRLKNKDSKLFSSLQQYWTNHRVLLTGTPLQNNLDELFMLMHFLDAGKFGSLEEFQEEFKDINQEEQISRLHKMLAPHLLRRVKKDVMKELPPKKELILRIELSSKQKEYYKAILTRNYQILTRRGGAQISLINVVMELRKLCCHAYMLEGVEPDIEDANESHKQLLESSGKLQVLDKMLVKLKQQGHRVLIYSQFQHMLDLLEDYCTYKKWQYERIDGKVGGAERQIRIDRFNAKNSSRFCFLLSTRAGGLGINLATADTVIIYDSDWNPHADLQAMARAHRLGQTNKVMIYRLITRGTIEERMMQLTKKKMVLEHLVVGRLKAQNINQEELDDIIRYGSKELFADENDEAGKSRQIHYDDAAIDRLLDREQAGDDEALLEDEDEDGFLKAFKVANFEYIDEAEAVAEEEPQKAAVDSKPTESSSEKTNFWEDLLKDRYEVHKVEEFNALGKGKRSRKQMVSVEDDDLAGLEDVSSDGEDDNYEAEVTDGETASSGILSATLSGRKSNKREVVWIVQSPFL</sequence>
<dbReference type="InterPro" id="IPR013083">
    <property type="entry name" value="Znf_RING/FYVE/PHD"/>
</dbReference>
<dbReference type="GO" id="GO:0003677">
    <property type="term" value="F:DNA binding"/>
    <property type="evidence" value="ECO:0007669"/>
    <property type="project" value="TreeGrafter"/>
</dbReference>
<dbReference type="Gene3D" id="2.40.50.40">
    <property type="match status" value="2"/>
</dbReference>
<dbReference type="SMART" id="SM00490">
    <property type="entry name" value="HELICc"/>
    <property type="match status" value="1"/>
</dbReference>
<dbReference type="GO" id="GO:0008270">
    <property type="term" value="F:zinc ion binding"/>
    <property type="evidence" value="ECO:0007669"/>
    <property type="project" value="UniProtKB-KW"/>
</dbReference>
<dbReference type="GO" id="GO:0005634">
    <property type="term" value="C:nucleus"/>
    <property type="evidence" value="ECO:0007669"/>
    <property type="project" value="UniProtKB-SubCell"/>
</dbReference>
<keyword evidence="2" id="KW-0479">Metal-binding</keyword>
<feature type="region of interest" description="Disordered" evidence="11">
    <location>
        <begin position="842"/>
        <end position="866"/>
    </location>
</feature>
<evidence type="ECO:0000259" key="13">
    <source>
        <dbReference type="PROSITE" id="PS50016"/>
    </source>
</evidence>
<dbReference type="Pfam" id="PF00385">
    <property type="entry name" value="Chromo"/>
    <property type="match status" value="2"/>
</dbReference>
<dbReference type="Pfam" id="PF00176">
    <property type="entry name" value="SNF2-rel_dom"/>
    <property type="match status" value="1"/>
</dbReference>
<name>A0AAW1YEG7_RUBAR</name>
<keyword evidence="9" id="KW-0539">Nucleus</keyword>
<dbReference type="Gene3D" id="3.30.40.10">
    <property type="entry name" value="Zinc/RING finger domain, C3HC4 (zinc finger)"/>
    <property type="match status" value="1"/>
</dbReference>
<dbReference type="SMART" id="SM00249">
    <property type="entry name" value="PHD"/>
    <property type="match status" value="1"/>
</dbReference>
<dbReference type="InterPro" id="IPR038718">
    <property type="entry name" value="SNF2-like_sf"/>
</dbReference>
<evidence type="ECO:0000256" key="6">
    <source>
        <dbReference type="ARBA" id="ARBA00022801"/>
    </source>
</evidence>
<feature type="domain" description="Helicase C-terminal" evidence="15">
    <location>
        <begin position="611"/>
        <end position="772"/>
    </location>
</feature>
<dbReference type="Gene3D" id="3.40.50.300">
    <property type="entry name" value="P-loop containing nucleotide triphosphate hydrolases"/>
    <property type="match status" value="1"/>
</dbReference>
<dbReference type="Gene3D" id="3.40.50.10810">
    <property type="entry name" value="Tandem AAA-ATPase domain"/>
    <property type="match status" value="1"/>
</dbReference>
<dbReference type="GO" id="GO:0003682">
    <property type="term" value="F:chromatin binding"/>
    <property type="evidence" value="ECO:0007669"/>
    <property type="project" value="TreeGrafter"/>
</dbReference>
<dbReference type="Proteomes" id="UP001457282">
    <property type="component" value="Unassembled WGS sequence"/>
</dbReference>
<dbReference type="InterPro" id="IPR014001">
    <property type="entry name" value="Helicase_ATP-bd"/>
</dbReference>
<dbReference type="CDD" id="cd15489">
    <property type="entry name" value="PHD_SF"/>
    <property type="match status" value="1"/>
</dbReference>
<dbReference type="InterPro" id="IPR000953">
    <property type="entry name" value="Chromo/chromo_shadow_dom"/>
</dbReference>
<dbReference type="GO" id="GO:0016887">
    <property type="term" value="F:ATP hydrolysis activity"/>
    <property type="evidence" value="ECO:0007669"/>
    <property type="project" value="TreeGrafter"/>
</dbReference>
<dbReference type="GO" id="GO:0140658">
    <property type="term" value="F:ATP-dependent chromatin remodeler activity"/>
    <property type="evidence" value="ECO:0007669"/>
    <property type="project" value="TreeGrafter"/>
</dbReference>
<dbReference type="SMART" id="SM01147">
    <property type="entry name" value="DUF1087"/>
    <property type="match status" value="1"/>
</dbReference>
<dbReference type="AlphaFoldDB" id="A0AAW1YEG7"/>
<evidence type="ECO:0000256" key="11">
    <source>
        <dbReference type="SAM" id="MobiDB-lite"/>
    </source>
</evidence>
<dbReference type="EMBL" id="JBEDUW010000002">
    <property type="protein sequence ID" value="KAK9947187.1"/>
    <property type="molecule type" value="Genomic_DNA"/>
</dbReference>
<dbReference type="PROSITE" id="PS51194">
    <property type="entry name" value="HELICASE_CTER"/>
    <property type="match status" value="1"/>
</dbReference>
<dbReference type="SUPFAM" id="SSF52540">
    <property type="entry name" value="P-loop containing nucleoside triphosphate hydrolases"/>
    <property type="match status" value="2"/>
</dbReference>
<evidence type="ECO:0000256" key="3">
    <source>
        <dbReference type="ARBA" id="ARBA00022737"/>
    </source>
</evidence>
<feature type="domain" description="PHD-type" evidence="13">
    <location>
        <begin position="51"/>
        <end position="98"/>
    </location>
</feature>
<evidence type="ECO:0000313" key="16">
    <source>
        <dbReference type="EMBL" id="KAK9947187.1"/>
    </source>
</evidence>
<evidence type="ECO:0008006" key="18">
    <source>
        <dbReference type="Google" id="ProtNLM"/>
    </source>
</evidence>
<feature type="compositionally biased region" description="Acidic residues" evidence="11">
    <location>
        <begin position="900"/>
        <end position="926"/>
    </location>
</feature>
<evidence type="ECO:0000256" key="2">
    <source>
        <dbReference type="ARBA" id="ARBA00022723"/>
    </source>
</evidence>
<dbReference type="SUPFAM" id="SSF54160">
    <property type="entry name" value="Chromo domain-like"/>
    <property type="match status" value="2"/>
</dbReference>
<protein>
    <recommendedName>
        <fullName evidence="18">CHD3-type chromatin-remodeling factor PICKLE</fullName>
    </recommendedName>
</protein>
<feature type="region of interest" description="Disordered" evidence="11">
    <location>
        <begin position="892"/>
        <end position="934"/>
    </location>
</feature>
<evidence type="ECO:0000259" key="15">
    <source>
        <dbReference type="PROSITE" id="PS51194"/>
    </source>
</evidence>
<dbReference type="Pfam" id="PF06465">
    <property type="entry name" value="DUF1087"/>
    <property type="match status" value="1"/>
</dbReference>
<feature type="domain" description="Helicase ATP-binding" evidence="14">
    <location>
        <begin position="297"/>
        <end position="483"/>
    </location>
</feature>
<evidence type="ECO:0000256" key="9">
    <source>
        <dbReference type="ARBA" id="ARBA00023242"/>
    </source>
</evidence>
<proteinExistence type="predicted"/>
<dbReference type="PROSITE" id="PS51192">
    <property type="entry name" value="HELICASE_ATP_BIND_1"/>
    <property type="match status" value="1"/>
</dbReference>
<evidence type="ECO:0000256" key="4">
    <source>
        <dbReference type="ARBA" id="ARBA00022741"/>
    </source>
</evidence>
<dbReference type="InterPro" id="IPR027417">
    <property type="entry name" value="P-loop_NTPase"/>
</dbReference>
<dbReference type="PROSITE" id="PS50016">
    <property type="entry name" value="ZF_PHD_2"/>
    <property type="match status" value="1"/>
</dbReference>
<dbReference type="InterPro" id="IPR019787">
    <property type="entry name" value="Znf_PHD-finger"/>
</dbReference>
<dbReference type="InterPro" id="IPR019786">
    <property type="entry name" value="Zinc_finger_PHD-type_CS"/>
</dbReference>
<reference evidence="16 17" key="1">
    <citation type="journal article" date="2023" name="G3 (Bethesda)">
        <title>A chromosome-length genome assembly and annotation of blackberry (Rubus argutus, cv. 'Hillquist').</title>
        <authorList>
            <person name="Bruna T."/>
            <person name="Aryal R."/>
            <person name="Dudchenko O."/>
            <person name="Sargent D.J."/>
            <person name="Mead D."/>
            <person name="Buti M."/>
            <person name="Cavallini A."/>
            <person name="Hytonen T."/>
            <person name="Andres J."/>
            <person name="Pham M."/>
            <person name="Weisz D."/>
            <person name="Mascagni F."/>
            <person name="Usai G."/>
            <person name="Natali L."/>
            <person name="Bassil N."/>
            <person name="Fernandez G.E."/>
            <person name="Lomsadze A."/>
            <person name="Armour M."/>
            <person name="Olukolu B."/>
            <person name="Poorten T."/>
            <person name="Britton C."/>
            <person name="Davik J."/>
            <person name="Ashrafi H."/>
            <person name="Aiden E.L."/>
            <person name="Borodovsky M."/>
            <person name="Worthington M."/>
        </authorList>
    </citation>
    <scope>NUCLEOTIDE SEQUENCE [LARGE SCALE GENOMIC DNA]</scope>
    <source>
        <strain evidence="16">PI 553951</strain>
    </source>
</reference>
<accession>A0AAW1YEG7</accession>
<evidence type="ECO:0000256" key="1">
    <source>
        <dbReference type="ARBA" id="ARBA00004123"/>
    </source>
</evidence>
<evidence type="ECO:0000256" key="10">
    <source>
        <dbReference type="PROSITE-ProRule" id="PRU00146"/>
    </source>
</evidence>
<organism evidence="16 17">
    <name type="scientific">Rubus argutus</name>
    <name type="common">Southern blackberry</name>
    <dbReference type="NCBI Taxonomy" id="59490"/>
    <lineage>
        <taxon>Eukaryota</taxon>
        <taxon>Viridiplantae</taxon>
        <taxon>Streptophyta</taxon>
        <taxon>Embryophyta</taxon>
        <taxon>Tracheophyta</taxon>
        <taxon>Spermatophyta</taxon>
        <taxon>Magnoliopsida</taxon>
        <taxon>eudicotyledons</taxon>
        <taxon>Gunneridae</taxon>
        <taxon>Pentapetalae</taxon>
        <taxon>rosids</taxon>
        <taxon>fabids</taxon>
        <taxon>Rosales</taxon>
        <taxon>Rosaceae</taxon>
        <taxon>Rosoideae</taxon>
        <taxon>Rosoideae incertae sedis</taxon>
        <taxon>Rubus</taxon>
    </lineage>
</organism>
<dbReference type="GO" id="GO:0000785">
    <property type="term" value="C:chromatin"/>
    <property type="evidence" value="ECO:0007669"/>
    <property type="project" value="TreeGrafter"/>
</dbReference>
<comment type="caution">
    <text evidence="16">The sequence shown here is derived from an EMBL/GenBank/DDBJ whole genome shotgun (WGS) entry which is preliminary data.</text>
</comment>
<keyword evidence="6" id="KW-0378">Hydrolase</keyword>
<evidence type="ECO:0000259" key="14">
    <source>
        <dbReference type="PROSITE" id="PS51192"/>
    </source>
</evidence>
<dbReference type="PROSITE" id="PS50013">
    <property type="entry name" value="CHROMO_2"/>
    <property type="match status" value="2"/>
</dbReference>
<dbReference type="SMART" id="SM00487">
    <property type="entry name" value="DEXDc"/>
    <property type="match status" value="1"/>
</dbReference>
<feature type="region of interest" description="Disordered" evidence="11">
    <location>
        <begin position="15"/>
        <end position="34"/>
    </location>
</feature>
<evidence type="ECO:0000259" key="12">
    <source>
        <dbReference type="PROSITE" id="PS50013"/>
    </source>
</evidence>
<keyword evidence="7" id="KW-0862">Zinc</keyword>
<evidence type="ECO:0000256" key="8">
    <source>
        <dbReference type="ARBA" id="ARBA00022840"/>
    </source>
</evidence>
<feature type="domain" description="Chromo" evidence="12">
    <location>
        <begin position="100"/>
        <end position="182"/>
    </location>
</feature>
<evidence type="ECO:0000313" key="17">
    <source>
        <dbReference type="Proteomes" id="UP001457282"/>
    </source>
</evidence>
<keyword evidence="8" id="KW-0067">ATP-binding</keyword>
<dbReference type="InterPro" id="IPR016197">
    <property type="entry name" value="Chromo-like_dom_sf"/>
</dbReference>
<keyword evidence="5 10" id="KW-0863">Zinc-finger</keyword>
<dbReference type="SMART" id="SM00298">
    <property type="entry name" value="CHROMO"/>
    <property type="match status" value="2"/>
</dbReference>
<dbReference type="InterPro" id="IPR009463">
    <property type="entry name" value="DUF1087"/>
</dbReference>
<dbReference type="CDD" id="cd18793">
    <property type="entry name" value="SF2_C_SNF"/>
    <property type="match status" value="1"/>
</dbReference>
<dbReference type="GO" id="GO:0005524">
    <property type="term" value="F:ATP binding"/>
    <property type="evidence" value="ECO:0007669"/>
    <property type="project" value="UniProtKB-KW"/>
</dbReference>
<feature type="domain" description="Chromo" evidence="12">
    <location>
        <begin position="192"/>
        <end position="250"/>
    </location>
</feature>
<evidence type="ECO:0000256" key="5">
    <source>
        <dbReference type="ARBA" id="ARBA00022771"/>
    </source>
</evidence>
<keyword evidence="17" id="KW-1185">Reference proteome</keyword>
<dbReference type="PROSITE" id="PS01359">
    <property type="entry name" value="ZF_PHD_1"/>
    <property type="match status" value="1"/>
</dbReference>
<dbReference type="CDD" id="cd18659">
    <property type="entry name" value="CD2_tandem"/>
    <property type="match status" value="1"/>
</dbReference>
<dbReference type="Pfam" id="PF00628">
    <property type="entry name" value="PHD"/>
    <property type="match status" value="1"/>
</dbReference>
<dbReference type="InterPro" id="IPR049730">
    <property type="entry name" value="SNF2/RAD54-like_C"/>
</dbReference>
<comment type="subcellular location">
    <subcellularLocation>
        <location evidence="1">Nucleus</location>
    </subcellularLocation>
</comment>
<dbReference type="InterPro" id="IPR000330">
    <property type="entry name" value="SNF2_N"/>
</dbReference>
<dbReference type="PANTHER" id="PTHR45623">
    <property type="entry name" value="CHROMODOMAIN-HELICASE-DNA-BINDING PROTEIN 3-RELATED-RELATED"/>
    <property type="match status" value="1"/>
</dbReference>
<dbReference type="GO" id="GO:0042393">
    <property type="term" value="F:histone binding"/>
    <property type="evidence" value="ECO:0007669"/>
    <property type="project" value="TreeGrafter"/>
</dbReference>
<keyword evidence="3" id="KW-0677">Repeat</keyword>
<dbReference type="InterPro" id="IPR023780">
    <property type="entry name" value="Chromo_domain"/>
</dbReference>
<keyword evidence="4" id="KW-0547">Nucleotide-binding</keyword>
<dbReference type="CDD" id="cd18660">
    <property type="entry name" value="CD1_tandem"/>
    <property type="match status" value="1"/>
</dbReference>
<dbReference type="PANTHER" id="PTHR45623:SF17">
    <property type="entry name" value="CHROMODOMAIN-HELICASE-DNA-BINDING PROTEIN 3-RELATED"/>
    <property type="match status" value="1"/>
</dbReference>
<dbReference type="Pfam" id="PF00271">
    <property type="entry name" value="Helicase_C"/>
    <property type="match status" value="1"/>
</dbReference>
<dbReference type="InterPro" id="IPR001965">
    <property type="entry name" value="Znf_PHD"/>
</dbReference>
<dbReference type="InterPro" id="IPR001650">
    <property type="entry name" value="Helicase_C-like"/>
</dbReference>